<dbReference type="SFLD" id="SFLDG01016">
    <property type="entry name" value="Prenyltransferase_Like_2"/>
    <property type="match status" value="1"/>
</dbReference>
<protein>
    <recommendedName>
        <fullName evidence="4">Terpene cyclase/mutase family member</fullName>
        <ecNumber evidence="4">5.4.99.-</ecNumber>
    </recommendedName>
</protein>
<reference evidence="7" key="1">
    <citation type="submission" date="2018-05" db="EMBL/GenBank/DDBJ databases">
        <title>Draft genome of Mucuna pruriens seed.</title>
        <authorList>
            <person name="Nnadi N.E."/>
            <person name="Vos R."/>
            <person name="Hasami M.H."/>
            <person name="Devisetty U.K."/>
            <person name="Aguiy J.C."/>
        </authorList>
    </citation>
    <scope>NUCLEOTIDE SEQUENCE [LARGE SCALE GENOMIC DNA]</scope>
    <source>
        <strain evidence="7">JCA_2017</strain>
    </source>
</reference>
<evidence type="ECO:0000313" key="8">
    <source>
        <dbReference type="Proteomes" id="UP000257109"/>
    </source>
</evidence>
<dbReference type="OrthoDB" id="21502at2759"/>
<dbReference type="GO" id="GO:0019745">
    <property type="term" value="P:pentacyclic triterpenoid biosynthetic process"/>
    <property type="evidence" value="ECO:0007669"/>
    <property type="project" value="UniProtKB-ARBA"/>
</dbReference>
<dbReference type="EC" id="5.4.99.-" evidence="4"/>
<dbReference type="CDD" id="cd02892">
    <property type="entry name" value="SQCY_1"/>
    <property type="match status" value="1"/>
</dbReference>
<keyword evidence="2" id="KW-0677">Repeat</keyword>
<comment type="caution">
    <text evidence="7">The sequence shown here is derived from an EMBL/GenBank/DDBJ whole genome shotgun (WGS) entry which is preliminary data.</text>
</comment>
<dbReference type="PANTHER" id="PTHR11764">
    <property type="entry name" value="TERPENE CYCLASE/MUTASE FAMILY MEMBER"/>
    <property type="match status" value="1"/>
</dbReference>
<evidence type="ECO:0000256" key="2">
    <source>
        <dbReference type="ARBA" id="ARBA00022737"/>
    </source>
</evidence>
<keyword evidence="3 4" id="KW-0413">Isomerase</keyword>
<evidence type="ECO:0000313" key="7">
    <source>
        <dbReference type="EMBL" id="RDY06173.1"/>
    </source>
</evidence>
<evidence type="ECO:0000256" key="3">
    <source>
        <dbReference type="ARBA" id="ARBA00023235"/>
    </source>
</evidence>
<dbReference type="InterPro" id="IPR008930">
    <property type="entry name" value="Terpenoid_cyclase/PrenylTrfase"/>
</dbReference>
<feature type="domain" description="Squalene cyclase C-terminal" evidence="5">
    <location>
        <begin position="354"/>
        <end position="706"/>
    </location>
</feature>
<accession>A0A371HTQ5</accession>
<feature type="non-terminal residue" evidence="7">
    <location>
        <position position="1"/>
    </location>
</feature>
<keyword evidence="8" id="KW-1185">Reference proteome</keyword>
<dbReference type="NCBIfam" id="TIGR01787">
    <property type="entry name" value="squalene_cyclas"/>
    <property type="match status" value="1"/>
</dbReference>
<proteinExistence type="inferred from homology"/>
<dbReference type="Pfam" id="PF13249">
    <property type="entry name" value="SQHop_cyclase_N"/>
    <property type="match status" value="1"/>
</dbReference>
<dbReference type="PANTHER" id="PTHR11764:SF19">
    <property type="entry name" value="TERPENE CYCLASE_MUTASE FAMILY MEMBER"/>
    <property type="match status" value="1"/>
</dbReference>
<feature type="domain" description="Squalene cyclase N-terminal" evidence="6">
    <location>
        <begin position="39"/>
        <end position="298"/>
    </location>
</feature>
<name>A0A371HTQ5_MUCPR</name>
<dbReference type="Pfam" id="PF13243">
    <property type="entry name" value="SQHop_cyclase_C"/>
    <property type="match status" value="1"/>
</dbReference>
<evidence type="ECO:0000259" key="6">
    <source>
        <dbReference type="Pfam" id="PF13249"/>
    </source>
</evidence>
<organism evidence="7 8">
    <name type="scientific">Mucuna pruriens</name>
    <name type="common">Velvet bean</name>
    <name type="synonym">Dolichos pruriens</name>
    <dbReference type="NCBI Taxonomy" id="157652"/>
    <lineage>
        <taxon>Eukaryota</taxon>
        <taxon>Viridiplantae</taxon>
        <taxon>Streptophyta</taxon>
        <taxon>Embryophyta</taxon>
        <taxon>Tracheophyta</taxon>
        <taxon>Spermatophyta</taxon>
        <taxon>Magnoliopsida</taxon>
        <taxon>eudicotyledons</taxon>
        <taxon>Gunneridae</taxon>
        <taxon>Pentapetalae</taxon>
        <taxon>rosids</taxon>
        <taxon>fabids</taxon>
        <taxon>Fabales</taxon>
        <taxon>Fabaceae</taxon>
        <taxon>Papilionoideae</taxon>
        <taxon>50 kb inversion clade</taxon>
        <taxon>NPAAA clade</taxon>
        <taxon>indigoferoid/millettioid clade</taxon>
        <taxon>Phaseoleae</taxon>
        <taxon>Mucuna</taxon>
    </lineage>
</organism>
<sequence>MHLQLWWQLRKENECGDIPAAVKVREKENVRKEAVITTIRRAIGFYSSIQAHDGHWPAESAGPLFFLQPLVMALYITGSLDLVLGPEHKKEIVRYLYNHQNEDGGWGFHIEGHSTMFGSALSYIALRILGEDGEVGALIRGRKWILDHGGLVAIPSWGKFWVTVLGVYEWSGCNPLPPEFWLLPKFSPIHPGKMLCYCRLVYMPMSYLYGKKFVGPITGLIRSLREEVYNEPYDQINWNKARNTVAKEDLYYPHPMIQDMLWGFLHHVGERFLNCWPFSMLRRKALETAINHVRYEDENSRYLCIGSVEKVLCLIARWVEDPNSEAYKLHLARIPDYFWLAEDGLKIQSFGCQTWDAAFAIQAILSCNVSEEYGVTLGKAHEFMKASQVRENPSGDFKAMYRHISKGAWTFSMHDHGWQVSDCTAEGLKATLLLSQMPTHLVGDKMETQRFYDAVNVILSLQTTNGGFPAWEPQRAYRWLEKFNPTEFFEDTLIEMEYVECTGSAMQGLALFTKLYPKHRRKEIDHCISKAIHYIENTQNPDGSYGCWGICYTYGTWFAVEGLTACGKNYHNSPSLRKACQFLLSKQLPNGGWGESYLSSQNKVYTNLEGNRANLVQTSWALLSLIDAGQSVLYIVLIVNVLLKNIKAEIDATPIHRGIKLLINSQMEDGDFPQQEITGVFMRNCTLNYSSYRNIFPIWALGQYRRQVLHG</sequence>
<evidence type="ECO:0000256" key="4">
    <source>
        <dbReference type="RuleBase" id="RU362003"/>
    </source>
</evidence>
<dbReference type="Proteomes" id="UP000257109">
    <property type="component" value="Unassembled WGS sequence"/>
</dbReference>
<dbReference type="InterPro" id="IPR032697">
    <property type="entry name" value="SQ_cyclase_N"/>
</dbReference>
<dbReference type="FunFam" id="1.50.10.20:FF:000011">
    <property type="entry name" value="Terpene cyclase/mutase family member"/>
    <property type="match status" value="1"/>
</dbReference>
<dbReference type="STRING" id="157652.A0A371HTQ5"/>
<dbReference type="SUPFAM" id="SSF48239">
    <property type="entry name" value="Terpenoid cyclases/Protein prenyltransferases"/>
    <property type="match status" value="2"/>
</dbReference>
<dbReference type="GO" id="GO:0031559">
    <property type="term" value="F:oxidosqualene cyclase activity"/>
    <property type="evidence" value="ECO:0007669"/>
    <property type="project" value="UniProtKB-ARBA"/>
</dbReference>
<dbReference type="Gene3D" id="1.50.10.20">
    <property type="match status" value="2"/>
</dbReference>
<dbReference type="InterPro" id="IPR018333">
    <property type="entry name" value="Squalene_cyclase"/>
</dbReference>
<comment type="similarity">
    <text evidence="1 4">Belongs to the terpene cyclase/mutase family.</text>
</comment>
<dbReference type="InterPro" id="IPR032696">
    <property type="entry name" value="SQ_cyclase_C"/>
</dbReference>
<evidence type="ECO:0000256" key="1">
    <source>
        <dbReference type="ARBA" id="ARBA00009755"/>
    </source>
</evidence>
<gene>
    <name evidence="7" type="primary">LUS1</name>
    <name evidence="7" type="ORF">CR513_09880</name>
</gene>
<dbReference type="GO" id="GO:0005811">
    <property type="term" value="C:lipid droplet"/>
    <property type="evidence" value="ECO:0007669"/>
    <property type="project" value="InterPro"/>
</dbReference>
<evidence type="ECO:0000259" key="5">
    <source>
        <dbReference type="Pfam" id="PF13243"/>
    </source>
</evidence>
<dbReference type="EMBL" id="QJKJ01001733">
    <property type="protein sequence ID" value="RDY06173.1"/>
    <property type="molecule type" value="Genomic_DNA"/>
</dbReference>
<dbReference type="AlphaFoldDB" id="A0A371HTQ5"/>